<dbReference type="AlphaFoldDB" id="A0A2H1WX16"/>
<name>A0A2H1WX16_SPOFR</name>
<gene>
    <name evidence="1" type="ORF">SFRICE_035879</name>
</gene>
<organism evidence="1">
    <name type="scientific">Spodoptera frugiperda</name>
    <name type="common">Fall armyworm</name>
    <dbReference type="NCBI Taxonomy" id="7108"/>
    <lineage>
        <taxon>Eukaryota</taxon>
        <taxon>Metazoa</taxon>
        <taxon>Ecdysozoa</taxon>
        <taxon>Arthropoda</taxon>
        <taxon>Hexapoda</taxon>
        <taxon>Insecta</taxon>
        <taxon>Pterygota</taxon>
        <taxon>Neoptera</taxon>
        <taxon>Endopterygota</taxon>
        <taxon>Lepidoptera</taxon>
        <taxon>Glossata</taxon>
        <taxon>Ditrysia</taxon>
        <taxon>Noctuoidea</taxon>
        <taxon>Noctuidae</taxon>
        <taxon>Amphipyrinae</taxon>
        <taxon>Spodoptera</taxon>
    </lineage>
</organism>
<protein>
    <submittedName>
        <fullName evidence="1">SFRICE_035879</fullName>
    </submittedName>
</protein>
<proteinExistence type="predicted"/>
<sequence>MTHNSNFQVSRIRSCRERNRKISEFADNLERRRPKFRGKFKCRILRTFASDQASALLGPISGGPHGSETDCTASYPYSSSDQNPHLRWSEIVARSPTPRVKKARLGIIKKQVRLPHGSDLCVIHKLLFRVRVLCYVYVKSGEECTSTGPPVKPAATGGGTTDLAKLHNVAFITT</sequence>
<dbReference type="EMBL" id="ODYU01011705">
    <property type="protein sequence ID" value="SOQ57615.1"/>
    <property type="molecule type" value="Genomic_DNA"/>
</dbReference>
<reference evidence="1" key="1">
    <citation type="submission" date="2016-07" db="EMBL/GenBank/DDBJ databases">
        <authorList>
            <person name="Bretaudeau A."/>
        </authorList>
    </citation>
    <scope>NUCLEOTIDE SEQUENCE</scope>
    <source>
        <strain evidence="1">Rice</strain>
        <tissue evidence="1">Whole body</tissue>
    </source>
</reference>
<evidence type="ECO:0000313" key="1">
    <source>
        <dbReference type="EMBL" id="SOQ57615.1"/>
    </source>
</evidence>
<accession>A0A2H1WX16</accession>